<evidence type="ECO:0000256" key="6">
    <source>
        <dbReference type="ARBA" id="ARBA00022679"/>
    </source>
</evidence>
<dbReference type="KEGG" id="gtt:GUITHDRAFT_158612"/>
<dbReference type="NCBIfam" id="NF006767">
    <property type="entry name" value="PRK09289.1"/>
    <property type="match status" value="1"/>
</dbReference>
<proteinExistence type="predicted"/>
<reference evidence="10" key="3">
    <citation type="submission" date="2015-06" db="UniProtKB">
        <authorList>
            <consortium name="EnsemblProtists"/>
        </authorList>
    </citation>
    <scope>IDENTIFICATION</scope>
</reference>
<dbReference type="FunFam" id="2.40.30.20:FF:000003">
    <property type="entry name" value="Riboflavin synthase, alpha subunit"/>
    <property type="match status" value="1"/>
</dbReference>
<dbReference type="InterPro" id="IPR023366">
    <property type="entry name" value="ATP_synth_asu-like_sf"/>
</dbReference>
<comment type="pathway">
    <text evidence="2">Cofactor biosynthesis; riboflavin biosynthesis; riboflavin from 2-hydroxy-3-oxobutyl phosphate and 5-amino-6-(D-ribitylamino)uracil: step 2/2.</text>
</comment>
<keyword evidence="11" id="KW-1185">Reference proteome</keyword>
<dbReference type="NCBIfam" id="TIGR00187">
    <property type="entry name" value="ribE"/>
    <property type="match status" value="1"/>
</dbReference>
<dbReference type="STRING" id="905079.L1IN27"/>
<dbReference type="AlphaFoldDB" id="L1IN27"/>
<dbReference type="eggNOG" id="KOG3310">
    <property type="taxonomic scope" value="Eukaryota"/>
</dbReference>
<protein>
    <recommendedName>
        <fullName evidence="4">Riboflavin synthase</fullName>
        <ecNumber evidence="3">2.5.1.9</ecNumber>
    </recommendedName>
</protein>
<comment type="function">
    <text evidence="1">Catalyzes the dismutation of two molecules of 6,7-dimethyl-8-ribityllumazine, resulting in the formation of riboflavin and 5-amino-6-(D-ribitylamino)uracil.</text>
</comment>
<dbReference type="Gene3D" id="2.40.30.20">
    <property type="match status" value="2"/>
</dbReference>
<dbReference type="HOGENOM" id="CLU_034388_1_2_1"/>
<dbReference type="PANTHER" id="PTHR21098">
    <property type="entry name" value="RIBOFLAVIN SYNTHASE ALPHA CHAIN"/>
    <property type="match status" value="1"/>
</dbReference>
<dbReference type="Pfam" id="PF00677">
    <property type="entry name" value="Lum_binding"/>
    <property type="match status" value="2"/>
</dbReference>
<dbReference type="EC" id="2.5.1.9" evidence="3"/>
<evidence type="ECO:0000313" key="10">
    <source>
        <dbReference type="EnsemblProtists" id="EKX37200"/>
    </source>
</evidence>
<dbReference type="InterPro" id="IPR017938">
    <property type="entry name" value="Riboflavin_synthase-like_b-brl"/>
</dbReference>
<feature type="domain" description="Lumazine-binding" evidence="8">
    <location>
        <begin position="1"/>
        <end position="106"/>
    </location>
</feature>
<dbReference type="GO" id="GO:0009231">
    <property type="term" value="P:riboflavin biosynthetic process"/>
    <property type="evidence" value="ECO:0007669"/>
    <property type="project" value="UniProtKB-KW"/>
</dbReference>
<evidence type="ECO:0000256" key="7">
    <source>
        <dbReference type="ARBA" id="ARBA00022737"/>
    </source>
</evidence>
<evidence type="ECO:0000313" key="9">
    <source>
        <dbReference type="EMBL" id="EKX37200.1"/>
    </source>
</evidence>
<evidence type="ECO:0000313" key="11">
    <source>
        <dbReference type="Proteomes" id="UP000011087"/>
    </source>
</evidence>
<gene>
    <name evidence="9" type="ORF">GUITHDRAFT_158612</name>
</gene>
<dbReference type="EMBL" id="JH993062">
    <property type="protein sequence ID" value="EKX37200.1"/>
    <property type="molecule type" value="Genomic_DNA"/>
</dbReference>
<dbReference type="PROSITE" id="PS51177">
    <property type="entry name" value="LUMAZINE_BIND"/>
    <property type="match status" value="2"/>
</dbReference>
<evidence type="ECO:0000256" key="5">
    <source>
        <dbReference type="ARBA" id="ARBA00022619"/>
    </source>
</evidence>
<keyword evidence="5" id="KW-0686">Riboflavin biosynthesis</keyword>
<feature type="domain" description="Lumazine-binding" evidence="8">
    <location>
        <begin position="107"/>
        <end position="205"/>
    </location>
</feature>
<reference evidence="11" key="2">
    <citation type="submission" date="2012-11" db="EMBL/GenBank/DDBJ databases">
        <authorList>
            <person name="Kuo A."/>
            <person name="Curtis B.A."/>
            <person name="Tanifuji G."/>
            <person name="Burki F."/>
            <person name="Gruber A."/>
            <person name="Irimia M."/>
            <person name="Maruyama S."/>
            <person name="Arias M.C."/>
            <person name="Ball S.G."/>
            <person name="Gile G.H."/>
            <person name="Hirakawa Y."/>
            <person name="Hopkins J.F."/>
            <person name="Rensing S.A."/>
            <person name="Schmutz J."/>
            <person name="Symeonidi A."/>
            <person name="Elias M."/>
            <person name="Eveleigh R.J."/>
            <person name="Herman E.K."/>
            <person name="Klute M.J."/>
            <person name="Nakayama T."/>
            <person name="Obornik M."/>
            <person name="Reyes-Prieto A."/>
            <person name="Armbrust E.V."/>
            <person name="Aves S.J."/>
            <person name="Beiko R.G."/>
            <person name="Coutinho P."/>
            <person name="Dacks J.B."/>
            <person name="Durnford D.G."/>
            <person name="Fast N.M."/>
            <person name="Green B.R."/>
            <person name="Grisdale C."/>
            <person name="Hempe F."/>
            <person name="Henrissat B."/>
            <person name="Hoppner M.P."/>
            <person name="Ishida K.-I."/>
            <person name="Kim E."/>
            <person name="Koreny L."/>
            <person name="Kroth P.G."/>
            <person name="Liu Y."/>
            <person name="Malik S.-B."/>
            <person name="Maier U.G."/>
            <person name="McRose D."/>
            <person name="Mock T."/>
            <person name="Neilson J.A."/>
            <person name="Onodera N.T."/>
            <person name="Poole A.M."/>
            <person name="Pritham E.J."/>
            <person name="Richards T.A."/>
            <person name="Rocap G."/>
            <person name="Roy S.W."/>
            <person name="Sarai C."/>
            <person name="Schaack S."/>
            <person name="Shirato S."/>
            <person name="Slamovits C.H."/>
            <person name="Spencer D.F."/>
            <person name="Suzuki S."/>
            <person name="Worden A.Z."/>
            <person name="Zauner S."/>
            <person name="Barry K."/>
            <person name="Bell C."/>
            <person name="Bharti A.K."/>
            <person name="Crow J.A."/>
            <person name="Grimwood J."/>
            <person name="Kramer R."/>
            <person name="Lindquist E."/>
            <person name="Lucas S."/>
            <person name="Salamov A."/>
            <person name="McFadden G.I."/>
            <person name="Lane C.E."/>
            <person name="Keeling P.J."/>
            <person name="Gray M.W."/>
            <person name="Grigoriev I.V."/>
            <person name="Archibald J.M."/>
        </authorList>
    </citation>
    <scope>NUCLEOTIDE SEQUENCE</scope>
    <source>
        <strain evidence="11">CCMP2712</strain>
    </source>
</reference>
<dbReference type="InterPro" id="IPR026017">
    <property type="entry name" value="Lumazine-bd_dom"/>
</dbReference>
<evidence type="ECO:0000256" key="2">
    <source>
        <dbReference type="ARBA" id="ARBA00004887"/>
    </source>
</evidence>
<reference evidence="9 11" key="1">
    <citation type="journal article" date="2012" name="Nature">
        <title>Algal genomes reveal evolutionary mosaicism and the fate of nucleomorphs.</title>
        <authorList>
            <consortium name="DOE Joint Genome Institute"/>
            <person name="Curtis B.A."/>
            <person name="Tanifuji G."/>
            <person name="Burki F."/>
            <person name="Gruber A."/>
            <person name="Irimia M."/>
            <person name="Maruyama S."/>
            <person name="Arias M.C."/>
            <person name="Ball S.G."/>
            <person name="Gile G.H."/>
            <person name="Hirakawa Y."/>
            <person name="Hopkins J.F."/>
            <person name="Kuo A."/>
            <person name="Rensing S.A."/>
            <person name="Schmutz J."/>
            <person name="Symeonidi A."/>
            <person name="Elias M."/>
            <person name="Eveleigh R.J."/>
            <person name="Herman E.K."/>
            <person name="Klute M.J."/>
            <person name="Nakayama T."/>
            <person name="Obornik M."/>
            <person name="Reyes-Prieto A."/>
            <person name="Armbrust E.V."/>
            <person name="Aves S.J."/>
            <person name="Beiko R.G."/>
            <person name="Coutinho P."/>
            <person name="Dacks J.B."/>
            <person name="Durnford D.G."/>
            <person name="Fast N.M."/>
            <person name="Green B.R."/>
            <person name="Grisdale C.J."/>
            <person name="Hempel F."/>
            <person name="Henrissat B."/>
            <person name="Hoppner M.P."/>
            <person name="Ishida K."/>
            <person name="Kim E."/>
            <person name="Koreny L."/>
            <person name="Kroth P.G."/>
            <person name="Liu Y."/>
            <person name="Malik S.B."/>
            <person name="Maier U.G."/>
            <person name="McRose D."/>
            <person name="Mock T."/>
            <person name="Neilson J.A."/>
            <person name="Onodera N.T."/>
            <person name="Poole A.M."/>
            <person name="Pritham E.J."/>
            <person name="Richards T.A."/>
            <person name="Rocap G."/>
            <person name="Roy S.W."/>
            <person name="Sarai C."/>
            <person name="Schaack S."/>
            <person name="Shirato S."/>
            <person name="Slamovits C.H."/>
            <person name="Spencer D.F."/>
            <person name="Suzuki S."/>
            <person name="Worden A.Z."/>
            <person name="Zauner S."/>
            <person name="Barry K."/>
            <person name="Bell C."/>
            <person name="Bharti A.K."/>
            <person name="Crow J.A."/>
            <person name="Grimwood J."/>
            <person name="Kramer R."/>
            <person name="Lindquist E."/>
            <person name="Lucas S."/>
            <person name="Salamov A."/>
            <person name="McFadden G.I."/>
            <person name="Lane C.E."/>
            <person name="Keeling P.J."/>
            <person name="Gray M.W."/>
            <person name="Grigoriev I.V."/>
            <person name="Archibald J.M."/>
        </authorList>
    </citation>
    <scope>NUCLEOTIDE SEQUENCE</scope>
    <source>
        <strain evidence="9 11">CCMP2712</strain>
    </source>
</reference>
<dbReference type="RefSeq" id="XP_005824180.1">
    <property type="nucleotide sequence ID" value="XM_005824123.1"/>
</dbReference>
<dbReference type="GeneID" id="17293941"/>
<name>L1IN27_GUITC</name>
<dbReference type="PANTHER" id="PTHR21098:SF0">
    <property type="entry name" value="RIBOFLAVIN SYNTHASE"/>
    <property type="match status" value="1"/>
</dbReference>
<dbReference type="PIRSF" id="PIRSF000498">
    <property type="entry name" value="Riboflavin_syn_A"/>
    <property type="match status" value="1"/>
</dbReference>
<accession>L1IN27</accession>
<dbReference type="EnsemblProtists" id="EKX37200">
    <property type="protein sequence ID" value="EKX37200"/>
    <property type="gene ID" value="GUITHDRAFT_158612"/>
</dbReference>
<dbReference type="FunFam" id="2.40.30.20:FF:000004">
    <property type="entry name" value="Riboflavin synthase, alpha subunit"/>
    <property type="match status" value="1"/>
</dbReference>
<dbReference type="CDD" id="cd00402">
    <property type="entry name" value="Riboflavin_synthase_like"/>
    <property type="match status" value="1"/>
</dbReference>
<keyword evidence="6" id="KW-0808">Transferase</keyword>
<keyword evidence="7" id="KW-0677">Repeat</keyword>
<dbReference type="Proteomes" id="UP000011087">
    <property type="component" value="Unassembled WGS sequence"/>
</dbReference>
<evidence type="ECO:0000259" key="8">
    <source>
        <dbReference type="PROSITE" id="PS51177"/>
    </source>
</evidence>
<dbReference type="InterPro" id="IPR001783">
    <property type="entry name" value="Lumazine-bd"/>
</dbReference>
<evidence type="ECO:0000256" key="3">
    <source>
        <dbReference type="ARBA" id="ARBA00012827"/>
    </source>
</evidence>
<evidence type="ECO:0000256" key="1">
    <source>
        <dbReference type="ARBA" id="ARBA00002803"/>
    </source>
</evidence>
<sequence>MFTGIVEEMGAIKEVKNGFKGWGEWEGSDGGMTLRVGGGKVLEGCYEGCSIAVNGVCLTVTEFDSESFTVGVAPETIRKTNLGLLGQGSPVNLERAAAMDGRNSGHMVQGHVDNVGEIIEKWQDKESLFIKVKAPRELMQYIVPKGFIAIDGTSLTVCETDVANGWFTFMLIDYTQQHVIIPKKPIGDKVNLEVDVISKYVERSLGNINDRLSRLEVANVLHVLRLIPK</sequence>
<dbReference type="PaxDb" id="55529-EKX37200"/>
<evidence type="ECO:0000256" key="4">
    <source>
        <dbReference type="ARBA" id="ARBA00013950"/>
    </source>
</evidence>
<organism evidence="9">
    <name type="scientific">Guillardia theta (strain CCMP2712)</name>
    <name type="common">Cryptophyte</name>
    <dbReference type="NCBI Taxonomy" id="905079"/>
    <lineage>
        <taxon>Eukaryota</taxon>
        <taxon>Cryptophyceae</taxon>
        <taxon>Pyrenomonadales</taxon>
        <taxon>Geminigeraceae</taxon>
        <taxon>Guillardia</taxon>
    </lineage>
</organism>
<dbReference type="OMA" id="IGGHAMS"/>
<dbReference type="SUPFAM" id="SSF63380">
    <property type="entry name" value="Riboflavin synthase domain-like"/>
    <property type="match status" value="2"/>
</dbReference>
<dbReference type="OrthoDB" id="10258924at2759"/>
<dbReference type="GO" id="GO:0004746">
    <property type="term" value="F:riboflavin synthase activity"/>
    <property type="evidence" value="ECO:0007669"/>
    <property type="project" value="UniProtKB-EC"/>
</dbReference>